<feature type="region of interest" description="Disordered" evidence="1">
    <location>
        <begin position="26"/>
        <end position="65"/>
    </location>
</feature>
<accession>A0PGN2</accession>
<protein>
    <submittedName>
        <fullName evidence="3">SSGP-11B1</fullName>
    </submittedName>
</protein>
<feature type="chain" id="PRO_5002628547" evidence="2">
    <location>
        <begin position="20"/>
        <end position="102"/>
    </location>
</feature>
<sequence length="102" mass="11193">MQKLTLFVLLVVAIVAVESEGFCGRGNKKRATLEKSSSSRNAANEQATVTGTTTQQDVPSEESVTEFAKIHRKISKKDPSSFWENFERSVSNKNAAGHNAQH</sequence>
<evidence type="ECO:0000256" key="1">
    <source>
        <dbReference type="SAM" id="MobiDB-lite"/>
    </source>
</evidence>
<name>A0PGN2_MAYDE</name>
<feature type="signal peptide" evidence="2">
    <location>
        <begin position="1"/>
        <end position="19"/>
    </location>
</feature>
<reference evidence="3" key="1">
    <citation type="journal article" date="2006" name="J. Insect Sci.">
        <title>A super-family of genes coding for secreted salivary gland proteins from the Hessian fly, Mayetiola destructor.</title>
        <authorList>
            <person name="Chen M.-S."/>
            <person name="Fellers J.P."/>
            <person name="Zhu Y.-C."/>
            <person name="Stuart J.J."/>
            <person name="Hulbert S."/>
            <person name="El-Bouhssini M."/>
            <person name="Liu X."/>
        </authorList>
    </citation>
    <scope>NUCLEOTIDE SEQUENCE</scope>
</reference>
<keyword evidence="2" id="KW-0732">Signal</keyword>
<feature type="compositionally biased region" description="Polar residues" evidence="1">
    <location>
        <begin position="34"/>
        <end position="58"/>
    </location>
</feature>
<dbReference type="EMBL" id="AY828552">
    <property type="protein sequence ID" value="AAX29999.1"/>
    <property type="molecule type" value="Genomic_DNA"/>
</dbReference>
<organism evidence="3">
    <name type="scientific">Mayetiola destructor</name>
    <name type="common">Hessian fly</name>
    <dbReference type="NCBI Taxonomy" id="39758"/>
    <lineage>
        <taxon>Eukaryota</taxon>
        <taxon>Metazoa</taxon>
        <taxon>Ecdysozoa</taxon>
        <taxon>Arthropoda</taxon>
        <taxon>Hexapoda</taxon>
        <taxon>Insecta</taxon>
        <taxon>Pterygota</taxon>
        <taxon>Neoptera</taxon>
        <taxon>Endopterygota</taxon>
        <taxon>Diptera</taxon>
        <taxon>Nematocera</taxon>
        <taxon>Sciaroidea</taxon>
        <taxon>Cecidomyiidae</taxon>
        <taxon>Mayetiola</taxon>
    </lineage>
</organism>
<dbReference type="AlphaFoldDB" id="A0PGN2"/>
<gene>
    <name evidence="3" type="primary">SSGP-11B1</name>
</gene>
<proteinExistence type="predicted"/>
<evidence type="ECO:0000313" key="3">
    <source>
        <dbReference type="EMBL" id="AAX29999.1"/>
    </source>
</evidence>
<evidence type="ECO:0000256" key="2">
    <source>
        <dbReference type="SAM" id="SignalP"/>
    </source>
</evidence>